<dbReference type="WBParaSite" id="mrna-Wban_03624">
    <property type="protein sequence ID" value="mrna-Wban_03624"/>
    <property type="gene ID" value="Wban_03624"/>
</dbReference>
<reference evidence="2" key="3">
    <citation type="submission" date="2024-02" db="UniProtKB">
        <authorList>
            <consortium name="WormBaseParasite"/>
        </authorList>
    </citation>
    <scope>IDENTIFICATION</scope>
    <source>
        <strain evidence="2">pt0022</strain>
    </source>
</reference>
<evidence type="ECO:0000313" key="1">
    <source>
        <dbReference type="Proteomes" id="UP000093561"/>
    </source>
</evidence>
<dbReference type="AlphaFoldDB" id="A0AAF5RUL7"/>
<protein>
    <submittedName>
        <fullName evidence="2">Uncharacterized protein</fullName>
    </submittedName>
</protein>
<name>A0AAF5RUL7_WUCBA</name>
<dbReference type="Proteomes" id="UP000093561">
    <property type="component" value="Unassembled WGS sequence"/>
</dbReference>
<accession>A0AAF5RUL7</accession>
<organism evidence="1 2">
    <name type="scientific">Wuchereria bancrofti</name>
    <dbReference type="NCBI Taxonomy" id="6293"/>
    <lineage>
        <taxon>Eukaryota</taxon>
        <taxon>Metazoa</taxon>
        <taxon>Ecdysozoa</taxon>
        <taxon>Nematoda</taxon>
        <taxon>Chromadorea</taxon>
        <taxon>Rhabditida</taxon>
        <taxon>Spirurina</taxon>
        <taxon>Spiruromorpha</taxon>
        <taxon>Filarioidea</taxon>
        <taxon>Onchocercidae</taxon>
        <taxon>Wuchereria</taxon>
    </lineage>
</organism>
<proteinExistence type="predicted"/>
<sequence>MRAQMGLIKIVADMKQCLSTVRNTDLHSLTERKEKKGTELPKSEYAVWMLFLKVQARIRSSERLLLVQLRCSNFGSELIAVVQLHDQLRVAAAE</sequence>
<reference evidence="1" key="1">
    <citation type="submission" date="2015-03" db="EMBL/GenBank/DDBJ databases">
        <title>Wuchereria bancrofti Genome Sequencing Papua New Guinea Strain.</title>
        <authorList>
            <person name="Small S.T."/>
            <person name="Serre D."/>
            <person name="Zimmerman P.A."/>
        </authorList>
    </citation>
    <scope>NUCLEOTIDE SEQUENCE [LARGE SCALE GENOMIC DNA]</scope>
    <source>
        <strain evidence="1">pt0022</strain>
    </source>
</reference>
<evidence type="ECO:0000313" key="2">
    <source>
        <dbReference type="WBParaSite" id="mrna-Wban_03624"/>
    </source>
</evidence>
<reference evidence="1" key="2">
    <citation type="journal article" date="2016" name="Mol. Ecol.">
        <title>Population genomics of the filarial nematode parasite Wuchereria bancrofti from mosquitoes.</title>
        <authorList>
            <person name="Small S.T."/>
            <person name="Reimer L.J."/>
            <person name="Tisch D.J."/>
            <person name="King C.L."/>
            <person name="Christensen B.M."/>
            <person name="Siba P.M."/>
            <person name="Kazura J.W."/>
            <person name="Serre D."/>
            <person name="Zimmerman P.A."/>
        </authorList>
    </citation>
    <scope>NUCLEOTIDE SEQUENCE</scope>
    <source>
        <strain evidence="1">pt0022</strain>
    </source>
</reference>